<keyword evidence="6" id="KW-0418">Kinase</keyword>
<protein>
    <recommendedName>
        <fullName evidence="2">non-specific serine/threonine protein kinase</fullName>
        <ecNumber evidence="2">2.7.11.1</ecNumber>
    </recommendedName>
</protein>
<dbReference type="EC" id="2.7.11.1" evidence="2"/>
<keyword evidence="5" id="KW-0547">Nucleotide-binding</keyword>
<dbReference type="PANTHER" id="PTHR22984:SF11">
    <property type="entry name" value="AURORA KINASE-RELATED"/>
    <property type="match status" value="1"/>
</dbReference>
<comment type="catalytic activity">
    <reaction evidence="8">
        <text>L-threonyl-[protein] + ATP = O-phospho-L-threonyl-[protein] + ADP + H(+)</text>
        <dbReference type="Rhea" id="RHEA:46608"/>
        <dbReference type="Rhea" id="RHEA-COMP:11060"/>
        <dbReference type="Rhea" id="RHEA-COMP:11605"/>
        <dbReference type="ChEBI" id="CHEBI:15378"/>
        <dbReference type="ChEBI" id="CHEBI:30013"/>
        <dbReference type="ChEBI" id="CHEBI:30616"/>
        <dbReference type="ChEBI" id="CHEBI:61977"/>
        <dbReference type="ChEBI" id="CHEBI:456216"/>
        <dbReference type="EC" id="2.7.11.1"/>
    </reaction>
</comment>
<keyword evidence="13" id="KW-1185">Reference proteome</keyword>
<evidence type="ECO:0000313" key="13">
    <source>
        <dbReference type="Proteomes" id="UP001591681"/>
    </source>
</evidence>
<dbReference type="InterPro" id="IPR051138">
    <property type="entry name" value="PIM_Ser/Thr_kinase"/>
</dbReference>
<sequence>MPPRKRPKTYPAKTQWVGCSKPPTSYPQRVFCLGESAADSAHQPGPENQERGSRKRPRCPTVKATPTTGPSGAAPKRKRDSTHDSQSLKSPSYEPLDDEVSVSTSSKKICAATSEGTFKSRYSVGEQLGSGGYGSVYAGTRKSDGAQPGDGSQLPLEVALMTIVSQPEECPNIIKLLDWYDGPKYFILVMERPSPCVDLFDYIEMRGGQLTELEARDIMRQLVNAFIHCHDRGVFHRDLKTENVLVNIDDGTVKVIDFGCGDLLKDSYQTFAGTKNYTPPEWYVHRSYKASPSTAWTLGLVLFELVCGDLPFDGSEEITFKQPTFTEGLSEDREHRGRPHIEPRFDTFSDLVPVHWLSVRALNYTGGTLNYWGYLKTHSRTLATPVWPPINSSLNELQGMHLAISSDLPTLLMPSPAHPK</sequence>
<evidence type="ECO:0000256" key="10">
    <source>
        <dbReference type="SAM" id="MobiDB-lite"/>
    </source>
</evidence>
<gene>
    <name evidence="12" type="ORF">ACEWY4_019924</name>
</gene>
<dbReference type="Pfam" id="PF00069">
    <property type="entry name" value="Pkinase"/>
    <property type="match status" value="1"/>
</dbReference>
<keyword evidence="4" id="KW-0808">Transferase</keyword>
<dbReference type="Proteomes" id="UP001591681">
    <property type="component" value="Unassembled WGS sequence"/>
</dbReference>
<comment type="similarity">
    <text evidence="1">Belongs to the protein kinase superfamily. CAMK Ser/Thr protein kinase family. PIM subfamily.</text>
</comment>
<keyword evidence="7" id="KW-0067">ATP-binding</keyword>
<comment type="caution">
    <text evidence="12">The sequence shown here is derived from an EMBL/GenBank/DDBJ whole genome shotgun (WGS) entry which is preliminary data.</text>
</comment>
<dbReference type="EMBL" id="JBHFQA010000017">
    <property type="protein sequence ID" value="KAL2084406.1"/>
    <property type="molecule type" value="Genomic_DNA"/>
</dbReference>
<keyword evidence="3" id="KW-0723">Serine/threonine-protein kinase</keyword>
<evidence type="ECO:0000256" key="4">
    <source>
        <dbReference type="ARBA" id="ARBA00022679"/>
    </source>
</evidence>
<comment type="catalytic activity">
    <reaction evidence="9">
        <text>L-seryl-[protein] + ATP = O-phospho-L-seryl-[protein] + ADP + H(+)</text>
        <dbReference type="Rhea" id="RHEA:17989"/>
        <dbReference type="Rhea" id="RHEA-COMP:9863"/>
        <dbReference type="Rhea" id="RHEA-COMP:11604"/>
        <dbReference type="ChEBI" id="CHEBI:15378"/>
        <dbReference type="ChEBI" id="CHEBI:29999"/>
        <dbReference type="ChEBI" id="CHEBI:30616"/>
        <dbReference type="ChEBI" id="CHEBI:83421"/>
        <dbReference type="ChEBI" id="CHEBI:456216"/>
        <dbReference type="EC" id="2.7.11.1"/>
    </reaction>
</comment>
<dbReference type="PROSITE" id="PS00108">
    <property type="entry name" value="PROTEIN_KINASE_ST"/>
    <property type="match status" value="1"/>
</dbReference>
<evidence type="ECO:0000256" key="1">
    <source>
        <dbReference type="ARBA" id="ARBA00005505"/>
    </source>
</evidence>
<evidence type="ECO:0000256" key="7">
    <source>
        <dbReference type="ARBA" id="ARBA00022840"/>
    </source>
</evidence>
<dbReference type="GO" id="GO:0005524">
    <property type="term" value="F:ATP binding"/>
    <property type="evidence" value="ECO:0007669"/>
    <property type="project" value="UniProtKB-KW"/>
</dbReference>
<evidence type="ECO:0000256" key="5">
    <source>
        <dbReference type="ARBA" id="ARBA00022741"/>
    </source>
</evidence>
<dbReference type="InterPro" id="IPR011009">
    <property type="entry name" value="Kinase-like_dom_sf"/>
</dbReference>
<dbReference type="SMART" id="SM00220">
    <property type="entry name" value="S_TKc"/>
    <property type="match status" value="1"/>
</dbReference>
<dbReference type="PANTHER" id="PTHR22984">
    <property type="entry name" value="SERINE/THREONINE-PROTEIN KINASE PIM"/>
    <property type="match status" value="1"/>
</dbReference>
<dbReference type="InterPro" id="IPR000719">
    <property type="entry name" value="Prot_kinase_dom"/>
</dbReference>
<proteinExistence type="inferred from homology"/>
<dbReference type="InterPro" id="IPR008271">
    <property type="entry name" value="Ser/Thr_kinase_AS"/>
</dbReference>
<evidence type="ECO:0000256" key="8">
    <source>
        <dbReference type="ARBA" id="ARBA00047899"/>
    </source>
</evidence>
<evidence type="ECO:0000256" key="6">
    <source>
        <dbReference type="ARBA" id="ARBA00022777"/>
    </source>
</evidence>
<evidence type="ECO:0000256" key="3">
    <source>
        <dbReference type="ARBA" id="ARBA00022527"/>
    </source>
</evidence>
<dbReference type="PROSITE" id="PS50011">
    <property type="entry name" value="PROTEIN_KINASE_DOM"/>
    <property type="match status" value="1"/>
</dbReference>
<accession>A0ABD1JCD8</accession>
<dbReference type="GO" id="GO:0004674">
    <property type="term" value="F:protein serine/threonine kinase activity"/>
    <property type="evidence" value="ECO:0007669"/>
    <property type="project" value="UniProtKB-KW"/>
</dbReference>
<evidence type="ECO:0000313" key="12">
    <source>
        <dbReference type="EMBL" id="KAL2084406.1"/>
    </source>
</evidence>
<evidence type="ECO:0000256" key="9">
    <source>
        <dbReference type="ARBA" id="ARBA00048679"/>
    </source>
</evidence>
<organism evidence="12 13">
    <name type="scientific">Coilia grayii</name>
    <name type="common">Gray's grenadier anchovy</name>
    <dbReference type="NCBI Taxonomy" id="363190"/>
    <lineage>
        <taxon>Eukaryota</taxon>
        <taxon>Metazoa</taxon>
        <taxon>Chordata</taxon>
        <taxon>Craniata</taxon>
        <taxon>Vertebrata</taxon>
        <taxon>Euteleostomi</taxon>
        <taxon>Actinopterygii</taxon>
        <taxon>Neopterygii</taxon>
        <taxon>Teleostei</taxon>
        <taxon>Clupei</taxon>
        <taxon>Clupeiformes</taxon>
        <taxon>Clupeoidei</taxon>
        <taxon>Engraulidae</taxon>
        <taxon>Coilinae</taxon>
        <taxon>Coilia</taxon>
    </lineage>
</organism>
<feature type="region of interest" description="Disordered" evidence="10">
    <location>
        <begin position="1"/>
        <end position="99"/>
    </location>
</feature>
<dbReference type="Gene3D" id="1.10.510.10">
    <property type="entry name" value="Transferase(Phosphotransferase) domain 1"/>
    <property type="match status" value="1"/>
</dbReference>
<evidence type="ECO:0000259" key="11">
    <source>
        <dbReference type="PROSITE" id="PS50011"/>
    </source>
</evidence>
<dbReference type="SUPFAM" id="SSF56112">
    <property type="entry name" value="Protein kinase-like (PK-like)"/>
    <property type="match status" value="1"/>
</dbReference>
<feature type="domain" description="Protein kinase" evidence="11">
    <location>
        <begin position="122"/>
        <end position="420"/>
    </location>
</feature>
<name>A0ABD1JCD8_9TELE</name>
<evidence type="ECO:0000256" key="2">
    <source>
        <dbReference type="ARBA" id="ARBA00012513"/>
    </source>
</evidence>
<reference evidence="12 13" key="1">
    <citation type="submission" date="2024-09" db="EMBL/GenBank/DDBJ databases">
        <title>A chromosome-level genome assembly of Gray's grenadier anchovy, Coilia grayii.</title>
        <authorList>
            <person name="Fu Z."/>
        </authorList>
    </citation>
    <scope>NUCLEOTIDE SEQUENCE [LARGE SCALE GENOMIC DNA]</scope>
    <source>
        <strain evidence="12">G4</strain>
        <tissue evidence="12">Muscle</tissue>
    </source>
</reference>
<dbReference type="Gene3D" id="3.30.200.20">
    <property type="entry name" value="Phosphorylase Kinase, domain 1"/>
    <property type="match status" value="2"/>
</dbReference>
<dbReference type="AlphaFoldDB" id="A0ABD1JCD8"/>